<dbReference type="Gene3D" id="1.10.443.10">
    <property type="entry name" value="Intergrase catalytic core"/>
    <property type="match status" value="1"/>
</dbReference>
<dbReference type="Pfam" id="PF02899">
    <property type="entry name" value="Phage_int_SAM_1"/>
    <property type="match status" value="1"/>
</dbReference>
<dbReference type="InterPro" id="IPR044068">
    <property type="entry name" value="CB"/>
</dbReference>
<dbReference type="SUPFAM" id="SSF56349">
    <property type="entry name" value="DNA breaking-rejoining enzymes"/>
    <property type="match status" value="1"/>
</dbReference>
<comment type="similarity">
    <text evidence="2">Belongs to the 'phage' integrase family.</text>
</comment>
<keyword evidence="4 6" id="KW-0238">DNA-binding</keyword>
<reference evidence="9 10" key="1">
    <citation type="submission" date="2018-09" db="EMBL/GenBank/DDBJ databases">
        <title>Murine metabolic-syndrome-specific gut microbial biobank.</title>
        <authorList>
            <person name="Liu C."/>
        </authorList>
    </citation>
    <scope>NUCLEOTIDE SEQUENCE [LARGE SCALE GENOMIC DNA]</scope>
    <source>
        <strain evidence="9 10">0.1xD8-82</strain>
    </source>
</reference>
<dbReference type="GO" id="GO:0006310">
    <property type="term" value="P:DNA recombination"/>
    <property type="evidence" value="ECO:0007669"/>
    <property type="project" value="UniProtKB-KW"/>
</dbReference>
<dbReference type="InterPro" id="IPR002104">
    <property type="entry name" value="Integrase_catalytic"/>
</dbReference>
<dbReference type="InterPro" id="IPR013762">
    <property type="entry name" value="Integrase-like_cat_sf"/>
</dbReference>
<dbReference type="Proteomes" id="UP000280696">
    <property type="component" value="Unassembled WGS sequence"/>
</dbReference>
<dbReference type="RefSeq" id="WP_120471981.1">
    <property type="nucleotide sequence ID" value="NZ_RAYQ01000029.1"/>
</dbReference>
<keyword evidence="3" id="KW-0229">DNA integration</keyword>
<keyword evidence="5" id="KW-0233">DNA recombination</keyword>
<evidence type="ECO:0000256" key="3">
    <source>
        <dbReference type="ARBA" id="ARBA00022908"/>
    </source>
</evidence>
<keyword evidence="10" id="KW-1185">Reference proteome</keyword>
<dbReference type="InterPro" id="IPR011010">
    <property type="entry name" value="DNA_brk_join_enz"/>
</dbReference>
<dbReference type="PROSITE" id="PS51898">
    <property type="entry name" value="TYR_RECOMBINASE"/>
    <property type="match status" value="1"/>
</dbReference>
<dbReference type="Gene3D" id="1.10.150.130">
    <property type="match status" value="1"/>
</dbReference>
<evidence type="ECO:0000313" key="9">
    <source>
        <dbReference type="EMBL" id="RKI88341.1"/>
    </source>
</evidence>
<gene>
    <name evidence="9" type="ORF">D7V94_19490</name>
</gene>
<sequence length="347" mass="40554">MKNDAISFYRLVRDFLTVYLPKQRGASPNTAKSYKDALNLFIDYTSMSQGRPLAEIGFGCISRDLVDGFLMWLETERKYSVGSRNQRMYAVKSFLKYAAEKDKTVMSVYLDVEAIPKKKDGRAKEIEFFSESALEVILAQPDRHKKNGYRDLFFMILMYDTGARAQEILDLRLCDIRLDADSPYIIITGKGAKIRHVPIMEKTCRHLEAYRRRFHVEGKSDEYLFYIDRKGKRSQMSIDNVEKFIARYGKSAHEISPDVPEHLYPHMWRHSRAMHLYRNGMPLPLVAEWLGHAKMDTTRRFYANADTAMKREAIDKATSDMNPIFSNEYDVDWENDEELLKRLYGLK</sequence>
<dbReference type="GO" id="GO:0015074">
    <property type="term" value="P:DNA integration"/>
    <property type="evidence" value="ECO:0007669"/>
    <property type="project" value="UniProtKB-KW"/>
</dbReference>
<dbReference type="PROSITE" id="PS51900">
    <property type="entry name" value="CB"/>
    <property type="match status" value="1"/>
</dbReference>
<comment type="function">
    <text evidence="1">Site-specific tyrosine recombinase, which acts by catalyzing the cutting and rejoining of the recombining DNA molecules.</text>
</comment>
<dbReference type="PANTHER" id="PTHR30349:SF81">
    <property type="entry name" value="TYROSINE RECOMBINASE XERC"/>
    <property type="match status" value="1"/>
</dbReference>
<comment type="caution">
    <text evidence="9">The sequence shown here is derived from an EMBL/GenBank/DDBJ whole genome shotgun (WGS) entry which is preliminary data.</text>
</comment>
<evidence type="ECO:0000256" key="6">
    <source>
        <dbReference type="PROSITE-ProRule" id="PRU01248"/>
    </source>
</evidence>
<dbReference type="PANTHER" id="PTHR30349">
    <property type="entry name" value="PHAGE INTEGRASE-RELATED"/>
    <property type="match status" value="1"/>
</dbReference>
<dbReference type="OrthoDB" id="9801717at2"/>
<accession>A0A3A9ALM8</accession>
<name>A0A3A9ALM8_9FIRM</name>
<feature type="domain" description="Core-binding (CB)" evidence="8">
    <location>
        <begin position="6"/>
        <end position="99"/>
    </location>
</feature>
<dbReference type="AlphaFoldDB" id="A0A3A9ALM8"/>
<dbReference type="EMBL" id="RAYQ01000029">
    <property type="protein sequence ID" value="RKI88341.1"/>
    <property type="molecule type" value="Genomic_DNA"/>
</dbReference>
<evidence type="ECO:0000256" key="4">
    <source>
        <dbReference type="ARBA" id="ARBA00023125"/>
    </source>
</evidence>
<feature type="domain" description="Tyr recombinase" evidence="7">
    <location>
        <begin position="124"/>
        <end position="315"/>
    </location>
</feature>
<evidence type="ECO:0000256" key="1">
    <source>
        <dbReference type="ARBA" id="ARBA00003283"/>
    </source>
</evidence>
<evidence type="ECO:0000256" key="5">
    <source>
        <dbReference type="ARBA" id="ARBA00023172"/>
    </source>
</evidence>
<dbReference type="InterPro" id="IPR050090">
    <property type="entry name" value="Tyrosine_recombinase_XerCD"/>
</dbReference>
<dbReference type="Pfam" id="PF00589">
    <property type="entry name" value="Phage_integrase"/>
    <property type="match status" value="1"/>
</dbReference>
<protein>
    <submittedName>
        <fullName evidence="9">Integrase</fullName>
    </submittedName>
</protein>
<organism evidence="9 10">
    <name type="scientific">Parablautia intestinalis</name>
    <dbReference type="NCBI Taxonomy" id="2320100"/>
    <lineage>
        <taxon>Bacteria</taxon>
        <taxon>Bacillati</taxon>
        <taxon>Bacillota</taxon>
        <taxon>Clostridia</taxon>
        <taxon>Lachnospirales</taxon>
        <taxon>Lachnospiraceae</taxon>
        <taxon>Parablautia</taxon>
    </lineage>
</organism>
<proteinExistence type="inferred from homology"/>
<dbReference type="InterPro" id="IPR004107">
    <property type="entry name" value="Integrase_SAM-like_N"/>
</dbReference>
<evidence type="ECO:0000259" key="7">
    <source>
        <dbReference type="PROSITE" id="PS51898"/>
    </source>
</evidence>
<evidence type="ECO:0000259" key="8">
    <source>
        <dbReference type="PROSITE" id="PS51900"/>
    </source>
</evidence>
<dbReference type="GO" id="GO:0003677">
    <property type="term" value="F:DNA binding"/>
    <property type="evidence" value="ECO:0007669"/>
    <property type="project" value="UniProtKB-UniRule"/>
</dbReference>
<evidence type="ECO:0000256" key="2">
    <source>
        <dbReference type="ARBA" id="ARBA00008857"/>
    </source>
</evidence>
<dbReference type="InterPro" id="IPR010998">
    <property type="entry name" value="Integrase_recombinase_N"/>
</dbReference>
<evidence type="ECO:0000313" key="10">
    <source>
        <dbReference type="Proteomes" id="UP000280696"/>
    </source>
</evidence>